<feature type="domain" description="HTH luxR-type" evidence="3">
    <location>
        <begin position="869"/>
        <end position="934"/>
    </location>
</feature>
<dbReference type="PRINTS" id="PR00038">
    <property type="entry name" value="HTHLUXR"/>
</dbReference>
<dbReference type="PROSITE" id="PS00622">
    <property type="entry name" value="HTH_LUXR_1"/>
    <property type="match status" value="1"/>
</dbReference>
<dbReference type="InterPro" id="IPR041664">
    <property type="entry name" value="AAA_16"/>
</dbReference>
<dbReference type="SUPFAM" id="SSF52540">
    <property type="entry name" value="P-loop containing nucleoside triphosphate hydrolases"/>
    <property type="match status" value="1"/>
</dbReference>
<dbReference type="PROSITE" id="PS50043">
    <property type="entry name" value="HTH_LUXR_2"/>
    <property type="match status" value="1"/>
</dbReference>
<dbReference type="EMBL" id="JAVHUY010000013">
    <property type="protein sequence ID" value="MDQ7905989.1"/>
    <property type="molecule type" value="Genomic_DNA"/>
</dbReference>
<dbReference type="Gene3D" id="1.25.40.10">
    <property type="entry name" value="Tetratricopeptide repeat domain"/>
    <property type="match status" value="2"/>
</dbReference>
<dbReference type="InterPro" id="IPR036388">
    <property type="entry name" value="WH-like_DNA-bd_sf"/>
</dbReference>
<dbReference type="InterPro" id="IPR000792">
    <property type="entry name" value="Tscrpt_reg_LuxR_C"/>
</dbReference>
<dbReference type="Gene3D" id="1.10.10.10">
    <property type="entry name" value="Winged helix-like DNA-binding domain superfamily/Winged helix DNA-binding domain"/>
    <property type="match status" value="1"/>
</dbReference>
<organism evidence="4 5">
    <name type="scientific">Phytohabitans maris</name>
    <dbReference type="NCBI Taxonomy" id="3071409"/>
    <lineage>
        <taxon>Bacteria</taxon>
        <taxon>Bacillati</taxon>
        <taxon>Actinomycetota</taxon>
        <taxon>Actinomycetes</taxon>
        <taxon>Micromonosporales</taxon>
        <taxon>Micromonosporaceae</taxon>
    </lineage>
</organism>
<gene>
    <name evidence="4" type="ORF">RB614_15865</name>
</gene>
<reference evidence="4 5" key="1">
    <citation type="submission" date="2023-08" db="EMBL/GenBank/DDBJ databases">
        <title>Phytohabitans sansha sp. nov., isolated from marine sediment.</title>
        <authorList>
            <person name="Zhao Y."/>
            <person name="Yi K."/>
        </authorList>
    </citation>
    <scope>NUCLEOTIDE SEQUENCE [LARGE SCALE GENOMIC DNA]</scope>
    <source>
        <strain evidence="4 5">ZYX-F-186</strain>
    </source>
</reference>
<keyword evidence="5" id="KW-1185">Reference proteome</keyword>
<dbReference type="InterPro" id="IPR016032">
    <property type="entry name" value="Sig_transdc_resp-reg_C-effctor"/>
</dbReference>
<protein>
    <submittedName>
        <fullName evidence="4">AAA family ATPase</fullName>
    </submittedName>
</protein>
<dbReference type="Pfam" id="PF00196">
    <property type="entry name" value="GerE"/>
    <property type="match status" value="1"/>
</dbReference>
<dbReference type="SMART" id="SM00421">
    <property type="entry name" value="HTH_LUXR"/>
    <property type="match status" value="1"/>
</dbReference>
<dbReference type="RefSeq" id="WP_308713257.1">
    <property type="nucleotide sequence ID" value="NZ_JAVHUY010000013.1"/>
</dbReference>
<dbReference type="InterPro" id="IPR027417">
    <property type="entry name" value="P-loop_NTPase"/>
</dbReference>
<dbReference type="Proteomes" id="UP001230908">
    <property type="component" value="Unassembled WGS sequence"/>
</dbReference>
<dbReference type="PANTHER" id="PTHR16305:SF35">
    <property type="entry name" value="TRANSCRIPTIONAL ACTIVATOR DOMAIN"/>
    <property type="match status" value="1"/>
</dbReference>
<evidence type="ECO:0000259" key="3">
    <source>
        <dbReference type="PROSITE" id="PS50043"/>
    </source>
</evidence>
<evidence type="ECO:0000313" key="5">
    <source>
        <dbReference type="Proteomes" id="UP001230908"/>
    </source>
</evidence>
<dbReference type="Pfam" id="PF13191">
    <property type="entry name" value="AAA_16"/>
    <property type="match status" value="1"/>
</dbReference>
<accession>A0ABU0ZG12</accession>
<sequence length="941" mass="99883">MIETRYAPSLIGRRRHLDRTREWVTALAAGRGRAVLVEGEPGIGKSSLMRSAADEAKTAGCQVFWATCDELSQAFPLLPLLDALESAPVDRGPAEIAELLRTDSSPGNAVDQVAAATERLLSLVDELCTGAPVLLVVDDLQWADPATVQTLGRLVRTVHQLPLLVAGVMRPVPIREDLKALSRSVKPADRLRLHSLSDAEVARLVETAAGGRPGPRLLQLAAGAAGNPLYVTELVDALARGGALTIEDGQVEATGTRTPGSLAAAIADRVEFLSAPGRGLLRAAALLGVDFSVSELAMVSGQSVGELMPVLDEAILAGVLRENDFALAFRHPLIRAALYEEMPAAVRAAWHRDAARALARGGAPAERVARQLLPAFQGDGAAGVADEWMVQWLVDTGQRLVARAPGAAIPLLRRAVAAIPAGVAPHDLLACRLADAFYKAGDPASAAEVATGALEYVTRPDYLVDLHWTLTQCRAVEGRAEEALAALERALETPVAGTRHRTRLLVLKARTLCMLGRVDTGGRVAEKALRAATAASDRWAIGWALGTLIVVHAMRGESAQALPLFERALAVAETEPGLADLRLGLQINQAAVLGNVDRYETAISGAVQARQMADEVGNLVRLAQAQSLLGELLFAVGRWDDALAEIDVSQLSKDPAAECLDLGIAATIRLHRADPSASRHLVEAEEHAARLGGLVIGTLALAKGLDREQAGAPKEALAVLMDGMLESEEIEELAVLLPEAARLAVEVADHDTARTLVERAESVAGDSGVPHHMAVAPHCRGLLDRDPELLLAAAEHYAAAGRPLPRAQALEAAGAALAERGDLGGARTHFTSAYGIYSELGAEWDLARTQAKFRSYGIRRGPHARHRRADTGWSSLTPTEMKVAGLVAEGMSNPQIAAHLFLSRRTVQTHVSHILAKLQLHSRTEIAREASRRGAELEQVS</sequence>
<proteinExistence type="predicted"/>
<keyword evidence="1" id="KW-0547">Nucleotide-binding</keyword>
<evidence type="ECO:0000313" key="4">
    <source>
        <dbReference type="EMBL" id="MDQ7905989.1"/>
    </source>
</evidence>
<comment type="caution">
    <text evidence="4">The sequence shown here is derived from an EMBL/GenBank/DDBJ whole genome shotgun (WGS) entry which is preliminary data.</text>
</comment>
<name>A0ABU0ZG12_9ACTN</name>
<keyword evidence="2" id="KW-0067">ATP-binding</keyword>
<dbReference type="PANTHER" id="PTHR16305">
    <property type="entry name" value="TESTICULAR SOLUBLE ADENYLYL CYCLASE"/>
    <property type="match status" value="1"/>
</dbReference>
<dbReference type="CDD" id="cd06170">
    <property type="entry name" value="LuxR_C_like"/>
    <property type="match status" value="1"/>
</dbReference>
<dbReference type="SUPFAM" id="SSF46894">
    <property type="entry name" value="C-terminal effector domain of the bipartite response regulators"/>
    <property type="match status" value="1"/>
</dbReference>
<dbReference type="SUPFAM" id="SSF48452">
    <property type="entry name" value="TPR-like"/>
    <property type="match status" value="1"/>
</dbReference>
<dbReference type="InterPro" id="IPR011990">
    <property type="entry name" value="TPR-like_helical_dom_sf"/>
</dbReference>
<dbReference type="Gene3D" id="3.40.50.300">
    <property type="entry name" value="P-loop containing nucleotide triphosphate hydrolases"/>
    <property type="match status" value="1"/>
</dbReference>
<evidence type="ECO:0000256" key="2">
    <source>
        <dbReference type="ARBA" id="ARBA00022840"/>
    </source>
</evidence>
<evidence type="ECO:0000256" key="1">
    <source>
        <dbReference type="ARBA" id="ARBA00022741"/>
    </source>
</evidence>